<proteinExistence type="inferred from homology"/>
<dbReference type="Pfam" id="PF00118">
    <property type="entry name" value="Cpn60_TCP1"/>
    <property type="match status" value="1"/>
</dbReference>
<dbReference type="GO" id="GO:0140662">
    <property type="term" value="F:ATP-dependent protein folding chaperone"/>
    <property type="evidence" value="ECO:0007669"/>
    <property type="project" value="InterPro"/>
</dbReference>
<keyword evidence="14" id="KW-1185">Reference proteome</keyword>
<sequence length="538" mass="56713">MIAFDEDARRGLERGMNQLADAVKVTLGPKGRNVVLEKKWGAPTITNDGVSIAKEIELEDPYEKIGAELVKEVAKKTDDVAGDGTTTATVLAQALVREGLRNVAAGANPMGLKKGIEAAVERVSEELSKLAKDVETKEQIASTASISAADAEIGALIAEAMDKVGKEGVITVEESNTFGLELELTEGMRFDKGYVSGYFVTDPDRMEAVLEDPYILIVNSKVSANKDLLPLLDKVVQSGKPLLIIAEDIEGEALATLVVNKIRGLFKSVAVKAPGFGDRRKAMLGDIATLTGGQVIAEEVGLKLESATLDLLGRARKVVVTKDETTIVDGAGDADQISGRVNEIRNEIERTDSDYDREKLQERLAKLAGGVAVIKAGAATEVELKERKHRIEDAVRNAKAAVEEGIVPGGGVALIQAGAKAFDKLELQGDEATGAAIVRKALEEPLKQIAVNAGLEGGVVVEKVRNLTPGEGLNAATGEYVNMFDSGIIDPAKVTRSALQNAASIAALFLTTEAVIAEKPEKTPAAPGGMPGGGDMDF</sequence>
<dbReference type="SUPFAM" id="SSF48592">
    <property type="entry name" value="GroEL equatorial domain-like"/>
    <property type="match status" value="1"/>
</dbReference>
<dbReference type="InterPro" id="IPR027410">
    <property type="entry name" value="TCP-1-like_intermed_sf"/>
</dbReference>
<dbReference type="InterPro" id="IPR001844">
    <property type="entry name" value="Cpn60/GroEL"/>
</dbReference>
<keyword evidence="5 9" id="KW-0067">ATP-binding</keyword>
<dbReference type="PRINTS" id="PR00298">
    <property type="entry name" value="CHAPERONIN60"/>
</dbReference>
<comment type="subcellular location">
    <subcellularLocation>
        <location evidence="2">Cell surface</location>
    </subcellularLocation>
    <subcellularLocation>
        <location evidence="9">Cytoplasm</location>
    </subcellularLocation>
    <subcellularLocation>
        <location evidence="8">Secreted</location>
        <location evidence="8">Capsule</location>
    </subcellularLocation>
    <subcellularLocation>
        <location evidence="1">Secreted</location>
        <location evidence="1">Cell wall</location>
    </subcellularLocation>
</comment>
<evidence type="ECO:0000256" key="9">
    <source>
        <dbReference type="HAMAP-Rule" id="MF_00600"/>
    </source>
</evidence>
<gene>
    <name evidence="9" type="primary">groEL</name>
    <name evidence="9" type="synonym">groL</name>
    <name evidence="13" type="ORF">HNR30_006615</name>
</gene>
<evidence type="ECO:0000313" key="14">
    <source>
        <dbReference type="Proteomes" id="UP000530928"/>
    </source>
</evidence>
<comment type="function">
    <text evidence="9 11">Together with its co-chaperonin GroES, plays an essential role in assisting protein folding. The GroEL-GroES system forms a nano-cage that allows encapsulation of the non-native substrate proteins and provides a physical environment optimized to promote and accelerate protein folding.</text>
</comment>
<dbReference type="Gene3D" id="3.50.7.10">
    <property type="entry name" value="GroEL"/>
    <property type="match status" value="1"/>
</dbReference>
<evidence type="ECO:0000256" key="7">
    <source>
        <dbReference type="ARBA" id="ARBA00023235"/>
    </source>
</evidence>
<keyword evidence="4 9" id="KW-0547">Nucleotide-binding</keyword>
<dbReference type="NCBIfam" id="NF000592">
    <property type="entry name" value="PRK00013.1"/>
    <property type="match status" value="1"/>
</dbReference>
<dbReference type="InterPro" id="IPR027413">
    <property type="entry name" value="GROEL-like_equatorial_sf"/>
</dbReference>
<evidence type="ECO:0000313" key="13">
    <source>
        <dbReference type="EMBL" id="MBA2895229.1"/>
    </source>
</evidence>
<dbReference type="Gene3D" id="3.30.260.10">
    <property type="entry name" value="TCP-1-like chaperonin intermediate domain"/>
    <property type="match status" value="1"/>
</dbReference>
<dbReference type="NCBIfam" id="TIGR02348">
    <property type="entry name" value="GroEL"/>
    <property type="match status" value="1"/>
</dbReference>
<evidence type="ECO:0000256" key="4">
    <source>
        <dbReference type="ARBA" id="ARBA00022741"/>
    </source>
</evidence>
<keyword evidence="9" id="KW-0963">Cytoplasm</keyword>
<evidence type="ECO:0000256" key="8">
    <source>
        <dbReference type="ARBA" id="ARBA00025702"/>
    </source>
</evidence>
<name>A0A7W0CQA7_9ACTN</name>
<comment type="caution">
    <text evidence="13">The sequence shown here is derived from an EMBL/GenBank/DDBJ whole genome shotgun (WGS) entry which is preliminary data.</text>
</comment>
<dbReference type="GO" id="GO:0051082">
    <property type="term" value="F:unfolded protein binding"/>
    <property type="evidence" value="ECO:0007669"/>
    <property type="project" value="UniProtKB-UniRule"/>
</dbReference>
<dbReference type="GO" id="GO:0009986">
    <property type="term" value="C:cell surface"/>
    <property type="evidence" value="ECO:0007669"/>
    <property type="project" value="UniProtKB-SubCell"/>
</dbReference>
<dbReference type="CDD" id="cd03344">
    <property type="entry name" value="GroEL"/>
    <property type="match status" value="1"/>
</dbReference>
<evidence type="ECO:0000256" key="10">
    <source>
        <dbReference type="RuleBase" id="RU000418"/>
    </source>
</evidence>
<evidence type="ECO:0000256" key="6">
    <source>
        <dbReference type="ARBA" id="ARBA00023186"/>
    </source>
</evidence>
<dbReference type="NCBIfam" id="NF009489">
    <property type="entry name" value="PRK12851.1"/>
    <property type="match status" value="1"/>
</dbReference>
<dbReference type="InterPro" id="IPR002423">
    <property type="entry name" value="Cpn60/GroEL/TCP-1"/>
</dbReference>
<dbReference type="Gene3D" id="1.10.560.10">
    <property type="entry name" value="GroEL-like equatorial domain"/>
    <property type="match status" value="1"/>
</dbReference>
<organism evidence="13 14">
    <name type="scientific">Nonomuraea soli</name>
    <dbReference type="NCBI Taxonomy" id="1032476"/>
    <lineage>
        <taxon>Bacteria</taxon>
        <taxon>Bacillati</taxon>
        <taxon>Actinomycetota</taxon>
        <taxon>Actinomycetes</taxon>
        <taxon>Streptosporangiales</taxon>
        <taxon>Streptosporangiaceae</taxon>
        <taxon>Nonomuraea</taxon>
    </lineage>
</organism>
<feature type="coiled-coil region" evidence="12">
    <location>
        <begin position="341"/>
        <end position="404"/>
    </location>
</feature>
<protein>
    <recommendedName>
        <fullName evidence="9">Chaperonin GroEL</fullName>
        <ecNumber evidence="9">5.6.1.7</ecNumber>
    </recommendedName>
    <alternativeName>
        <fullName evidence="9">60 kDa chaperonin</fullName>
    </alternativeName>
    <alternativeName>
        <fullName evidence="9">Chaperonin-60</fullName>
        <shortName evidence="9">Cpn60</shortName>
    </alternativeName>
</protein>
<keyword evidence="12" id="KW-0175">Coiled coil</keyword>
<dbReference type="PROSITE" id="PS00296">
    <property type="entry name" value="CHAPERONINS_CPN60"/>
    <property type="match status" value="1"/>
</dbReference>
<evidence type="ECO:0000256" key="12">
    <source>
        <dbReference type="SAM" id="Coils"/>
    </source>
</evidence>
<keyword evidence="6 9" id="KW-0143">Chaperone</keyword>
<dbReference type="AlphaFoldDB" id="A0A7W0CQA7"/>
<dbReference type="GO" id="GO:0005524">
    <property type="term" value="F:ATP binding"/>
    <property type="evidence" value="ECO:0007669"/>
    <property type="project" value="UniProtKB-UniRule"/>
</dbReference>
<evidence type="ECO:0000256" key="5">
    <source>
        <dbReference type="ARBA" id="ARBA00022840"/>
    </source>
</evidence>
<feature type="binding site" evidence="9">
    <location>
        <begin position="83"/>
        <end position="87"/>
    </location>
    <ligand>
        <name>ATP</name>
        <dbReference type="ChEBI" id="CHEBI:30616"/>
    </ligand>
</feature>
<comment type="caution">
    <text evidence="9">Lacks conserved residue(s) required for the propagation of feature annotation.</text>
</comment>
<dbReference type="PANTHER" id="PTHR45633">
    <property type="entry name" value="60 KDA HEAT SHOCK PROTEIN, MITOCHONDRIAL"/>
    <property type="match status" value="1"/>
</dbReference>
<dbReference type="GO" id="GO:0042026">
    <property type="term" value="P:protein refolding"/>
    <property type="evidence" value="ECO:0007669"/>
    <property type="project" value="UniProtKB-UniRule"/>
</dbReference>
<dbReference type="GO" id="GO:0009408">
    <property type="term" value="P:response to heat"/>
    <property type="evidence" value="ECO:0007669"/>
    <property type="project" value="UniProtKB-ARBA"/>
</dbReference>
<dbReference type="NCBIfam" id="NF009488">
    <property type="entry name" value="PRK12850.1"/>
    <property type="match status" value="1"/>
</dbReference>
<dbReference type="SUPFAM" id="SSF54849">
    <property type="entry name" value="GroEL-intermediate domain like"/>
    <property type="match status" value="1"/>
</dbReference>
<feature type="binding site" evidence="9">
    <location>
        <position position="490"/>
    </location>
    <ligand>
        <name>ATP</name>
        <dbReference type="ChEBI" id="CHEBI:30616"/>
    </ligand>
</feature>
<keyword evidence="7 9" id="KW-0413">Isomerase</keyword>
<dbReference type="HAMAP" id="MF_00600">
    <property type="entry name" value="CH60"/>
    <property type="match status" value="1"/>
</dbReference>
<comment type="similarity">
    <text evidence="3 9 10">Belongs to the chaperonin (HSP60) family.</text>
</comment>
<dbReference type="Proteomes" id="UP000530928">
    <property type="component" value="Unassembled WGS sequence"/>
</dbReference>
<feature type="binding site" evidence="9">
    <location>
        <position position="410"/>
    </location>
    <ligand>
        <name>ATP</name>
        <dbReference type="ChEBI" id="CHEBI:30616"/>
    </ligand>
</feature>
<evidence type="ECO:0000256" key="2">
    <source>
        <dbReference type="ARBA" id="ARBA00004241"/>
    </source>
</evidence>
<dbReference type="SUPFAM" id="SSF52029">
    <property type="entry name" value="GroEL apical domain-like"/>
    <property type="match status" value="1"/>
</dbReference>
<reference evidence="13 14" key="1">
    <citation type="submission" date="2020-07" db="EMBL/GenBank/DDBJ databases">
        <title>Genomic Encyclopedia of Type Strains, Phase IV (KMG-IV): sequencing the most valuable type-strain genomes for metagenomic binning, comparative biology and taxonomic classification.</title>
        <authorList>
            <person name="Goeker M."/>
        </authorList>
    </citation>
    <scope>NUCLEOTIDE SEQUENCE [LARGE SCALE GENOMIC DNA]</scope>
    <source>
        <strain evidence="13 14">DSM 45533</strain>
    </source>
</reference>
<dbReference type="GO" id="GO:0016853">
    <property type="term" value="F:isomerase activity"/>
    <property type="evidence" value="ECO:0007669"/>
    <property type="project" value="UniProtKB-KW"/>
</dbReference>
<dbReference type="EMBL" id="JACDUR010000007">
    <property type="protein sequence ID" value="MBA2895229.1"/>
    <property type="molecule type" value="Genomic_DNA"/>
</dbReference>
<dbReference type="NCBIfam" id="NF009487">
    <property type="entry name" value="PRK12849.1"/>
    <property type="match status" value="1"/>
</dbReference>
<dbReference type="GO" id="GO:0005737">
    <property type="term" value="C:cytoplasm"/>
    <property type="evidence" value="ECO:0007669"/>
    <property type="project" value="UniProtKB-SubCell"/>
</dbReference>
<accession>A0A7W0CQA7</accession>
<dbReference type="FunFam" id="3.50.7.10:FF:000001">
    <property type="entry name" value="60 kDa chaperonin"/>
    <property type="match status" value="1"/>
</dbReference>
<feature type="coiled-coil region" evidence="12">
    <location>
        <begin position="113"/>
        <end position="140"/>
    </location>
</feature>
<dbReference type="InterPro" id="IPR027409">
    <property type="entry name" value="GroEL-like_apical_dom_sf"/>
</dbReference>
<evidence type="ECO:0000256" key="1">
    <source>
        <dbReference type="ARBA" id="ARBA00004191"/>
    </source>
</evidence>
<dbReference type="InterPro" id="IPR018370">
    <property type="entry name" value="Chaperonin_Cpn60_CS"/>
</dbReference>
<dbReference type="GO" id="GO:0042603">
    <property type="term" value="C:capsule"/>
    <property type="evidence" value="ECO:0007669"/>
    <property type="project" value="UniProtKB-SubCell"/>
</dbReference>
<comment type="subunit">
    <text evidence="9 11">Forms a cylinder of 14 subunits composed of two heptameric rings stacked back-to-back. Interacts with the co-chaperonin GroES.</text>
</comment>
<feature type="binding site" evidence="9">
    <location>
        <begin position="474"/>
        <end position="476"/>
    </location>
    <ligand>
        <name>ATP</name>
        <dbReference type="ChEBI" id="CHEBI:30616"/>
    </ligand>
</feature>
<evidence type="ECO:0000256" key="11">
    <source>
        <dbReference type="RuleBase" id="RU000419"/>
    </source>
</evidence>
<evidence type="ECO:0000256" key="3">
    <source>
        <dbReference type="ARBA" id="ARBA00006607"/>
    </source>
</evidence>
<dbReference type="EC" id="5.6.1.7" evidence="9"/>
<feature type="binding site" evidence="9">
    <location>
        <begin position="26"/>
        <end position="29"/>
    </location>
    <ligand>
        <name>ATP</name>
        <dbReference type="ChEBI" id="CHEBI:30616"/>
    </ligand>
</feature>